<gene>
    <name evidence="1" type="ORF">GIL414_LOCUS41941</name>
</gene>
<dbReference type="EMBL" id="CAJOBJ010120187">
    <property type="protein sequence ID" value="CAF4672332.1"/>
    <property type="molecule type" value="Genomic_DNA"/>
</dbReference>
<evidence type="ECO:0000313" key="1">
    <source>
        <dbReference type="EMBL" id="CAF4672332.1"/>
    </source>
</evidence>
<sequence>MEALSVTPILKASVNEQVDCAARVASGKRFRLYTCINDFVNFDNMDSSRLETPRFGKKFEEKEAGTNDDRMIRKYKEKIKVYSALVQLEQQRLDNLLSNQENQTR</sequence>
<accession>A0A8S2ZWK7</accession>
<dbReference type="Proteomes" id="UP000681720">
    <property type="component" value="Unassembled WGS sequence"/>
</dbReference>
<proteinExistence type="predicted"/>
<comment type="caution">
    <text evidence="1">The sequence shown here is derived from an EMBL/GenBank/DDBJ whole genome shotgun (WGS) entry which is preliminary data.</text>
</comment>
<organism evidence="1 2">
    <name type="scientific">Rotaria magnacalcarata</name>
    <dbReference type="NCBI Taxonomy" id="392030"/>
    <lineage>
        <taxon>Eukaryota</taxon>
        <taxon>Metazoa</taxon>
        <taxon>Spiralia</taxon>
        <taxon>Gnathifera</taxon>
        <taxon>Rotifera</taxon>
        <taxon>Eurotatoria</taxon>
        <taxon>Bdelloidea</taxon>
        <taxon>Philodinida</taxon>
        <taxon>Philodinidae</taxon>
        <taxon>Rotaria</taxon>
    </lineage>
</organism>
<dbReference type="AlphaFoldDB" id="A0A8S2ZWK7"/>
<protein>
    <submittedName>
        <fullName evidence="1">Uncharacterized protein</fullName>
    </submittedName>
</protein>
<name>A0A8S2ZWK7_9BILA</name>
<reference evidence="1" key="1">
    <citation type="submission" date="2021-02" db="EMBL/GenBank/DDBJ databases">
        <authorList>
            <person name="Nowell W R."/>
        </authorList>
    </citation>
    <scope>NUCLEOTIDE SEQUENCE</scope>
</reference>
<evidence type="ECO:0000313" key="2">
    <source>
        <dbReference type="Proteomes" id="UP000681720"/>
    </source>
</evidence>